<protein>
    <recommendedName>
        <fullName evidence="4">DUF4290 domain-containing protein</fullName>
    </recommendedName>
</protein>
<dbReference type="Proteomes" id="UP000198748">
    <property type="component" value="Unassembled WGS sequence"/>
</dbReference>
<evidence type="ECO:0000313" key="3">
    <source>
        <dbReference type="Proteomes" id="UP000198748"/>
    </source>
</evidence>
<dbReference type="OrthoDB" id="1466969at2"/>
<feature type="compositionally biased region" description="Low complexity" evidence="1">
    <location>
        <begin position="230"/>
        <end position="262"/>
    </location>
</feature>
<organism evidence="2 3">
    <name type="scientific">Dyadobacter soli</name>
    <dbReference type="NCBI Taxonomy" id="659014"/>
    <lineage>
        <taxon>Bacteria</taxon>
        <taxon>Pseudomonadati</taxon>
        <taxon>Bacteroidota</taxon>
        <taxon>Cytophagia</taxon>
        <taxon>Cytophagales</taxon>
        <taxon>Spirosomataceae</taxon>
        <taxon>Dyadobacter</taxon>
    </lineage>
</organism>
<reference evidence="3" key="1">
    <citation type="submission" date="2016-10" db="EMBL/GenBank/DDBJ databases">
        <authorList>
            <person name="Varghese N."/>
            <person name="Submissions S."/>
        </authorList>
    </citation>
    <scope>NUCLEOTIDE SEQUENCE [LARGE SCALE GENOMIC DNA]</scope>
    <source>
        <strain evidence="3">DSM 25329</strain>
    </source>
</reference>
<evidence type="ECO:0000313" key="2">
    <source>
        <dbReference type="EMBL" id="SDF14622.1"/>
    </source>
</evidence>
<gene>
    <name evidence="2" type="ORF">SAMN04487996_10960</name>
</gene>
<accession>A0A1G7IPD4</accession>
<proteinExistence type="predicted"/>
<evidence type="ECO:0000256" key="1">
    <source>
        <dbReference type="SAM" id="MobiDB-lite"/>
    </source>
</evidence>
<dbReference type="InterPro" id="IPR025632">
    <property type="entry name" value="DUF4290"/>
</dbReference>
<dbReference type="Pfam" id="PF14123">
    <property type="entry name" value="DUF4290"/>
    <property type="match status" value="1"/>
</dbReference>
<evidence type="ECO:0008006" key="4">
    <source>
        <dbReference type="Google" id="ProtNLM"/>
    </source>
</evidence>
<feature type="compositionally biased region" description="Basic and acidic residues" evidence="1">
    <location>
        <begin position="199"/>
        <end position="211"/>
    </location>
</feature>
<dbReference type="EMBL" id="FNAN01000009">
    <property type="protein sequence ID" value="SDF14622.1"/>
    <property type="molecule type" value="Genomic_DNA"/>
</dbReference>
<dbReference type="RefSeq" id="WP_090151747.1">
    <property type="nucleotide sequence ID" value="NZ_FNAN01000009.1"/>
</dbReference>
<sequence length="270" mass="31561">MPVLPLYLILFPQKLIIFVHYKKDIPLKEYGSNVQKLADHIVTIEDKAKRTLYAHILVELMRQIHPNMRDNQDYTNKLWDDLYIISGFELDVDSPFPPPSAEALGKKPLRVEYNQQNLQFRHYGRNIDLLLEKASQTENPEDRLAFVSYIFRLMRSFFNAWNKDNPEDSVLLNQLEQLSKGRLKEEIDYIRKSGPIEAAPKDRNNNQERNRVNQVGGGNNFKAQSHNSDRQGGNNQGNQNRNRSNKFQNQNRNNNSNNNRNNNNRKKPGM</sequence>
<name>A0A1G7IPD4_9BACT</name>
<dbReference type="AlphaFoldDB" id="A0A1G7IPD4"/>
<keyword evidence="3" id="KW-1185">Reference proteome</keyword>
<feature type="region of interest" description="Disordered" evidence="1">
    <location>
        <begin position="194"/>
        <end position="270"/>
    </location>
</feature>
<dbReference type="STRING" id="659014.SAMN04487996_10960"/>